<dbReference type="Proteomes" id="UP001306592">
    <property type="component" value="Unassembled WGS sequence"/>
</dbReference>
<keyword evidence="1" id="KW-0472">Membrane</keyword>
<gene>
    <name evidence="2" type="ORF">V8N49_02820</name>
</gene>
<accession>A0ABU8DAP6</accession>
<dbReference type="GeneID" id="89475359"/>
<evidence type="ECO:0000256" key="1">
    <source>
        <dbReference type="SAM" id="Phobius"/>
    </source>
</evidence>
<dbReference type="EMBL" id="JBANEI010000001">
    <property type="protein sequence ID" value="MEI2680596.1"/>
    <property type="molecule type" value="Genomic_DNA"/>
</dbReference>
<feature type="transmembrane region" description="Helical" evidence="1">
    <location>
        <begin position="62"/>
        <end position="81"/>
    </location>
</feature>
<keyword evidence="3" id="KW-1185">Reference proteome</keyword>
<dbReference type="InterPro" id="IPR019703">
    <property type="entry name" value="YbjO_DH-like"/>
</dbReference>
<name>A0ABU8DAP6_ERWAP</name>
<feature type="transmembrane region" description="Helical" evidence="1">
    <location>
        <begin position="93"/>
        <end position="114"/>
    </location>
</feature>
<feature type="transmembrane region" description="Helical" evidence="1">
    <location>
        <begin position="20"/>
        <end position="42"/>
    </location>
</feature>
<evidence type="ECO:0000313" key="2">
    <source>
        <dbReference type="EMBL" id="MEI2680596.1"/>
    </source>
</evidence>
<keyword evidence="1" id="KW-0812">Transmembrane</keyword>
<proteinExistence type="predicted"/>
<organism evidence="2 3">
    <name type="scientific">Erwinia aphidicola</name>
    <dbReference type="NCBI Taxonomy" id="68334"/>
    <lineage>
        <taxon>Bacteria</taxon>
        <taxon>Pseudomonadati</taxon>
        <taxon>Pseudomonadota</taxon>
        <taxon>Gammaproteobacteria</taxon>
        <taxon>Enterobacterales</taxon>
        <taxon>Erwiniaceae</taxon>
        <taxon>Erwinia</taxon>
    </lineage>
</organism>
<sequence>MSEVLREVKAVSHTASGIPVPVWIAGSAIIATRCLGVVLLANELGVEEVMNFIHRSAQAWDSTLIFIASQLIFFIELRCAIALMRGHNWGRWGYLLTQVVVLLYMFAASMGWIYPEIFSISGDTNRQIIQALLAHKFPDFVVLLLLFVPLSSRHFYRKRGYR</sequence>
<feature type="transmembrane region" description="Helical" evidence="1">
    <location>
        <begin position="140"/>
        <end position="156"/>
    </location>
</feature>
<comment type="caution">
    <text evidence="2">The sequence shown here is derived from an EMBL/GenBank/DDBJ whole genome shotgun (WGS) entry which is preliminary data.</text>
</comment>
<evidence type="ECO:0000313" key="3">
    <source>
        <dbReference type="Proteomes" id="UP001306592"/>
    </source>
</evidence>
<protein>
    <submittedName>
        <fullName evidence="2">YbjO family protein</fullName>
    </submittedName>
</protein>
<dbReference type="RefSeq" id="WP_048916568.1">
    <property type="nucleotide sequence ID" value="NZ_CAKKMT010000003.1"/>
</dbReference>
<dbReference type="Pfam" id="PF10767">
    <property type="entry name" value="YbjO_DH-like"/>
    <property type="match status" value="1"/>
</dbReference>
<reference evidence="2 3" key="1">
    <citation type="submission" date="2024-02" db="EMBL/GenBank/DDBJ databases">
        <title>First report Erwinia aphidicola in onion in Chile.</title>
        <authorList>
            <person name="Valenzuela M."/>
            <person name="Pena M."/>
            <person name="Dutta B."/>
        </authorList>
    </citation>
    <scope>NUCLEOTIDE SEQUENCE [LARGE SCALE GENOMIC DNA]</scope>
    <source>
        <strain evidence="2 3">QCJ3A</strain>
    </source>
</reference>
<keyword evidence="1" id="KW-1133">Transmembrane helix</keyword>